<dbReference type="SUPFAM" id="SSF51306">
    <property type="entry name" value="LexA/Signal peptidase"/>
    <property type="match status" value="1"/>
</dbReference>
<evidence type="ECO:0000256" key="4">
    <source>
        <dbReference type="ARBA" id="ARBA00019232"/>
    </source>
</evidence>
<keyword evidence="6 7" id="KW-0378">Hydrolase</keyword>
<organism evidence="10 11">
    <name type="scientific">Azospirillum oleiclasticum</name>
    <dbReference type="NCBI Taxonomy" id="2735135"/>
    <lineage>
        <taxon>Bacteria</taxon>
        <taxon>Pseudomonadati</taxon>
        <taxon>Pseudomonadota</taxon>
        <taxon>Alphaproteobacteria</taxon>
        <taxon>Rhodospirillales</taxon>
        <taxon>Azospirillaceae</taxon>
        <taxon>Azospirillum</taxon>
    </lineage>
</organism>
<evidence type="ECO:0000313" key="10">
    <source>
        <dbReference type="EMBL" id="NYZ19532.1"/>
    </source>
</evidence>
<dbReference type="EMBL" id="JABFDB010000002">
    <property type="protein sequence ID" value="NYZ19532.1"/>
    <property type="molecule type" value="Genomic_DNA"/>
</dbReference>
<gene>
    <name evidence="10" type="primary">lepB</name>
    <name evidence="10" type="ORF">HND93_07400</name>
</gene>
<proteinExistence type="inferred from homology"/>
<evidence type="ECO:0000256" key="7">
    <source>
        <dbReference type="RuleBase" id="RU003993"/>
    </source>
</evidence>
<name>A0ABX2T5D5_9PROT</name>
<evidence type="ECO:0000256" key="3">
    <source>
        <dbReference type="ARBA" id="ARBA00013208"/>
    </source>
</evidence>
<keyword evidence="11" id="KW-1185">Reference proteome</keyword>
<dbReference type="PANTHER" id="PTHR43390">
    <property type="entry name" value="SIGNAL PEPTIDASE I"/>
    <property type="match status" value="1"/>
</dbReference>
<evidence type="ECO:0000259" key="9">
    <source>
        <dbReference type="Pfam" id="PF10502"/>
    </source>
</evidence>
<evidence type="ECO:0000256" key="5">
    <source>
        <dbReference type="ARBA" id="ARBA00022670"/>
    </source>
</evidence>
<reference evidence="10 11" key="1">
    <citation type="submission" date="2020-05" db="EMBL/GenBank/DDBJ databases">
        <title>Azospirillum oleiclasticum sp. nov, a nitrogen-fixing and heavy crude oil-emulsifying bacterium isolated from the crude oil of Yumen Oilfield.</title>
        <authorList>
            <person name="Wu D."/>
            <person name="Cai M."/>
            <person name="Zhang X."/>
        </authorList>
    </citation>
    <scope>NUCLEOTIDE SEQUENCE [LARGE SCALE GENOMIC DNA]</scope>
    <source>
        <strain evidence="10 11">ROY-1-1-2</strain>
    </source>
</reference>
<dbReference type="PROSITE" id="PS00761">
    <property type="entry name" value="SPASE_I_3"/>
    <property type="match status" value="1"/>
</dbReference>
<evidence type="ECO:0000256" key="8">
    <source>
        <dbReference type="RuleBase" id="RU362042"/>
    </source>
</evidence>
<dbReference type="RefSeq" id="WP_180281270.1">
    <property type="nucleotide sequence ID" value="NZ_JABFDB010000002.1"/>
</dbReference>
<comment type="subcellular location">
    <subcellularLocation>
        <location evidence="8">Membrane</location>
        <topology evidence="8">Single-pass type II membrane protein</topology>
    </subcellularLocation>
</comment>
<feature type="domain" description="Peptidase S26" evidence="9">
    <location>
        <begin position="32"/>
        <end position="239"/>
    </location>
</feature>
<dbReference type="PROSITE" id="PS00760">
    <property type="entry name" value="SPASE_I_2"/>
    <property type="match status" value="1"/>
</dbReference>
<dbReference type="PRINTS" id="PR00727">
    <property type="entry name" value="LEADERPTASE"/>
</dbReference>
<evidence type="ECO:0000313" key="11">
    <source>
        <dbReference type="Proteomes" id="UP000584642"/>
    </source>
</evidence>
<protein>
    <recommendedName>
        <fullName evidence="4 7">Signal peptidase I</fullName>
        <ecNumber evidence="3 7">3.4.21.89</ecNumber>
    </recommendedName>
</protein>
<dbReference type="EC" id="3.4.21.89" evidence="3 7"/>
<dbReference type="InterPro" id="IPR000223">
    <property type="entry name" value="Pept_S26A_signal_pept_1"/>
</dbReference>
<comment type="caution">
    <text evidence="10">The sequence shown here is derived from an EMBL/GenBank/DDBJ whole genome shotgun (WGS) entry which is preliminary data.</text>
</comment>
<dbReference type="GO" id="GO:0009003">
    <property type="term" value="F:signal peptidase activity"/>
    <property type="evidence" value="ECO:0007669"/>
    <property type="project" value="UniProtKB-EC"/>
</dbReference>
<evidence type="ECO:0000256" key="6">
    <source>
        <dbReference type="ARBA" id="ARBA00022801"/>
    </source>
</evidence>
<evidence type="ECO:0000256" key="2">
    <source>
        <dbReference type="ARBA" id="ARBA00009370"/>
    </source>
</evidence>
<accession>A0ABX2T5D5</accession>
<dbReference type="InterPro" id="IPR019756">
    <property type="entry name" value="Pept_S26A_signal_pept_1_Ser-AS"/>
</dbReference>
<dbReference type="Pfam" id="PF10502">
    <property type="entry name" value="Peptidase_S26"/>
    <property type="match status" value="1"/>
</dbReference>
<dbReference type="NCBIfam" id="TIGR02227">
    <property type="entry name" value="sigpep_I_bact"/>
    <property type="match status" value="1"/>
</dbReference>
<dbReference type="InterPro" id="IPR019758">
    <property type="entry name" value="Pept_S26A_signal_pept_1_CS"/>
</dbReference>
<dbReference type="CDD" id="cd06530">
    <property type="entry name" value="S26_SPase_I"/>
    <property type="match status" value="1"/>
</dbReference>
<keyword evidence="5 7" id="KW-0645">Protease</keyword>
<dbReference type="PROSITE" id="PS00501">
    <property type="entry name" value="SPASE_I_1"/>
    <property type="match status" value="1"/>
</dbReference>
<dbReference type="Proteomes" id="UP000584642">
    <property type="component" value="Unassembled WGS sequence"/>
</dbReference>
<dbReference type="Gene3D" id="2.10.109.10">
    <property type="entry name" value="Umud Fragment, subunit A"/>
    <property type="match status" value="1"/>
</dbReference>
<dbReference type="InterPro" id="IPR036286">
    <property type="entry name" value="LexA/Signal_pep-like_sf"/>
</dbReference>
<comment type="similarity">
    <text evidence="2 8">Belongs to the peptidase S26 family.</text>
</comment>
<dbReference type="PANTHER" id="PTHR43390:SF1">
    <property type="entry name" value="CHLOROPLAST PROCESSING PEPTIDASE"/>
    <property type="match status" value="1"/>
</dbReference>
<sequence length="267" mass="30165">MTLNRPAATPDSENRKQTAVIEKPKEAGGFGETLKTVFYAVIIAFGVRTFAYEPFNIPSGSMIPTLLIGDYLFVSKFSYGYSKHTVAFGLPVFEGRVFDSTPERGDVAVFKLPRDNKTDYIKRVVGLPGDTVQVIGGVLHINGQPVKRERVSDYVTRDALGREVPITQYRETLPNGRTHLIIEETDRGPLDDTPIYRVPEGHVFMMGDNRDNSLDSRVPSQVGYVPLENLVGRAEFIFFSLDEGTRFYELWRWPFDLRFGRLFEGVT</sequence>
<dbReference type="InterPro" id="IPR019757">
    <property type="entry name" value="Pept_S26A_signal_pept_1_Lys-AS"/>
</dbReference>
<comment type="catalytic activity">
    <reaction evidence="1 7">
        <text>Cleavage of hydrophobic, N-terminal signal or leader sequences from secreted and periplasmic proteins.</text>
        <dbReference type="EC" id="3.4.21.89"/>
    </reaction>
</comment>
<dbReference type="InterPro" id="IPR019533">
    <property type="entry name" value="Peptidase_S26"/>
</dbReference>
<evidence type="ECO:0000256" key="1">
    <source>
        <dbReference type="ARBA" id="ARBA00000677"/>
    </source>
</evidence>